<evidence type="ECO:0000313" key="2">
    <source>
        <dbReference type="Proteomes" id="UP000198642"/>
    </source>
</evidence>
<dbReference type="AlphaFoldDB" id="A0A1I0VJW2"/>
<dbReference type="EMBL" id="FOJW01000001">
    <property type="protein sequence ID" value="SFA76685.1"/>
    <property type="molecule type" value="Genomic_DNA"/>
</dbReference>
<reference evidence="1 2" key="1">
    <citation type="submission" date="2016-10" db="EMBL/GenBank/DDBJ databases">
        <authorList>
            <person name="de Groot N.N."/>
        </authorList>
    </citation>
    <scope>NUCLEOTIDE SEQUENCE [LARGE SCALE GENOMIC DNA]</scope>
    <source>
        <strain evidence="1 2">CGMCC 1.3702</strain>
    </source>
</reference>
<accession>A0A1I0VJW2</accession>
<dbReference type="Proteomes" id="UP000198642">
    <property type="component" value="Unassembled WGS sequence"/>
</dbReference>
<protein>
    <submittedName>
        <fullName evidence="1">YlzJ-like protein</fullName>
    </submittedName>
</protein>
<organism evidence="1 2">
    <name type="scientific">Lentibacillus halodurans</name>
    <dbReference type="NCBI Taxonomy" id="237679"/>
    <lineage>
        <taxon>Bacteria</taxon>
        <taxon>Bacillati</taxon>
        <taxon>Bacillota</taxon>
        <taxon>Bacilli</taxon>
        <taxon>Bacillales</taxon>
        <taxon>Bacillaceae</taxon>
        <taxon>Lentibacillus</taxon>
    </lineage>
</organism>
<dbReference type="Pfam" id="PF14035">
    <property type="entry name" value="YlzJ"/>
    <property type="match status" value="1"/>
</dbReference>
<gene>
    <name evidence="1" type="ORF">SAMN04488072_101475</name>
</gene>
<evidence type="ECO:0000313" key="1">
    <source>
        <dbReference type="EMBL" id="SFA76685.1"/>
    </source>
</evidence>
<dbReference type="STRING" id="237679.SAMN04488072_101475"/>
<keyword evidence="2" id="KW-1185">Reference proteome</keyword>
<proteinExistence type="predicted"/>
<sequence>MILYTPLSETDIFPSADQDFQKRHCVSYNGKQMYVEEMEDGQFQVLQLLSTDPHDFMNVDYTPGTILR</sequence>
<dbReference type="InterPro" id="IPR025619">
    <property type="entry name" value="YlzJ"/>
</dbReference>
<name>A0A1I0VJW2_9BACI</name>
<dbReference type="RefSeq" id="WP_244535644.1">
    <property type="nucleotide sequence ID" value="NZ_FOJW01000001.1"/>
</dbReference>